<dbReference type="AlphaFoldDB" id="A0A401XM56"/>
<comment type="caution">
    <text evidence="1">The sequence shown here is derived from an EMBL/GenBank/DDBJ whole genome shotgun (WGS) entry which is preliminary data.</text>
</comment>
<proteinExistence type="predicted"/>
<evidence type="ECO:0000313" key="1">
    <source>
        <dbReference type="EMBL" id="GCD78099.1"/>
    </source>
</evidence>
<name>A0A401XM56_9FLAO</name>
<accession>A0A401XM56</accession>
<protein>
    <recommendedName>
        <fullName evidence="3">Outer membrane protein beta-barrel domain-containing protein</fullName>
    </recommendedName>
</protein>
<organism evidence="1 2">
    <name type="scientific">Thermaurantimonas aggregans</name>
    <dbReference type="NCBI Taxonomy" id="2173829"/>
    <lineage>
        <taxon>Bacteria</taxon>
        <taxon>Pseudomonadati</taxon>
        <taxon>Bacteroidota</taxon>
        <taxon>Flavobacteriia</taxon>
        <taxon>Flavobacteriales</taxon>
        <taxon>Schleiferiaceae</taxon>
        <taxon>Thermaurantimonas</taxon>
    </lineage>
</organism>
<reference evidence="1 2" key="1">
    <citation type="submission" date="2018-11" db="EMBL/GenBank/DDBJ databases">
        <title>Schleiferia aggregans sp. nov., a moderately thermophilic heterotrophic bacterium isolated from microbial mats at a terrestrial hot spring.</title>
        <authorList>
            <person name="Iino T."/>
            <person name="Ohkuma M."/>
            <person name="Haruta S."/>
        </authorList>
    </citation>
    <scope>NUCLEOTIDE SEQUENCE [LARGE SCALE GENOMIC DNA]</scope>
    <source>
        <strain evidence="1 2">LA</strain>
    </source>
</reference>
<evidence type="ECO:0008006" key="3">
    <source>
        <dbReference type="Google" id="ProtNLM"/>
    </source>
</evidence>
<dbReference type="Proteomes" id="UP000286715">
    <property type="component" value="Unassembled WGS sequence"/>
</dbReference>
<dbReference type="RefSeq" id="WP_124398161.1">
    <property type="nucleotide sequence ID" value="NZ_BHZE01000016.1"/>
</dbReference>
<dbReference type="OrthoDB" id="9944892at2"/>
<gene>
    <name evidence="1" type="ORF">JCM31826_15810</name>
</gene>
<sequence>MKKVLLTATVLFGTHFMTNMVAQQRGSTTDTVPKVSIKIEVDGTQIAINTPDIRTISEKELDEVIKKITRNAQKIAHKMQLMIQRIEYLREQNALDPREADSLLKEIVEAVDEGLAFSKMSKDNWKTYLDDHFEKTNDQLERIEDRIQELENGAGIAYQPPAGNLKKPDKPGLYFKRDSVHEFKFPKYSSGHKASVFHFSFGVNQLGDNSILNADLLRSWTFAIGLHGNRKFTKTSVAGLYYGLSYRWTAFGLPNEVRMVAAPSGIQFVNDPQSTATHSRLRSQSIEVPLLLTFSHKKGFIDGFYFGLGMFGGWRFNNSTFVRDLTANNDMKRETVTYANFHINPLYAGARAIFGVRGVTATVSYEFFSYFRERANLPTLNLLSFTLGIDLTD</sequence>
<evidence type="ECO:0000313" key="2">
    <source>
        <dbReference type="Proteomes" id="UP000286715"/>
    </source>
</evidence>
<keyword evidence="2" id="KW-1185">Reference proteome</keyword>
<dbReference type="EMBL" id="BHZE01000016">
    <property type="protein sequence ID" value="GCD78099.1"/>
    <property type="molecule type" value="Genomic_DNA"/>
</dbReference>